<reference evidence="13 14" key="1">
    <citation type="submission" date="2023-07" db="EMBL/GenBank/DDBJ databases">
        <title>Genomic Encyclopedia of Type Strains, Phase IV (KMG-IV): sequencing the most valuable type-strain genomes for metagenomic binning, comparative biology and taxonomic classification.</title>
        <authorList>
            <person name="Goeker M."/>
        </authorList>
    </citation>
    <scope>NUCLEOTIDE SEQUENCE [LARGE SCALE GENOMIC DNA]</scope>
    <source>
        <strain evidence="13 14">DSM 9768</strain>
    </source>
</reference>
<dbReference type="PROSITE" id="PS50112">
    <property type="entry name" value="PAS"/>
    <property type="match status" value="1"/>
</dbReference>
<comment type="caution">
    <text evidence="13">The sequence shown here is derived from an EMBL/GenBank/DDBJ whole genome shotgun (WGS) entry which is preliminary data.</text>
</comment>
<dbReference type="SUPFAM" id="SSF47384">
    <property type="entry name" value="Homodimeric domain of signal transducing histidine kinase"/>
    <property type="match status" value="1"/>
</dbReference>
<dbReference type="InterPro" id="IPR000014">
    <property type="entry name" value="PAS"/>
</dbReference>
<dbReference type="InterPro" id="IPR035965">
    <property type="entry name" value="PAS-like_dom_sf"/>
</dbReference>
<feature type="domain" description="PAC" evidence="12">
    <location>
        <begin position="254"/>
        <end position="306"/>
    </location>
</feature>
<dbReference type="InterPro" id="IPR004358">
    <property type="entry name" value="Sig_transdc_His_kin-like_C"/>
</dbReference>
<dbReference type="InterPro" id="IPR000700">
    <property type="entry name" value="PAS-assoc_C"/>
</dbReference>
<evidence type="ECO:0000256" key="3">
    <source>
        <dbReference type="ARBA" id="ARBA00022553"/>
    </source>
</evidence>
<feature type="transmembrane region" description="Helical" evidence="9">
    <location>
        <begin position="64"/>
        <end position="80"/>
    </location>
</feature>
<dbReference type="EMBL" id="JAUSUG010000009">
    <property type="protein sequence ID" value="MDQ0255091.1"/>
    <property type="molecule type" value="Genomic_DNA"/>
</dbReference>
<dbReference type="InterPro" id="IPR001610">
    <property type="entry name" value="PAC"/>
</dbReference>
<dbReference type="SUPFAM" id="SSF55785">
    <property type="entry name" value="PYP-like sensor domain (PAS domain)"/>
    <property type="match status" value="1"/>
</dbReference>
<dbReference type="Gene3D" id="3.30.565.10">
    <property type="entry name" value="Histidine kinase-like ATPase, C-terminal domain"/>
    <property type="match status" value="1"/>
</dbReference>
<keyword evidence="6" id="KW-0418">Kinase</keyword>
<dbReference type="NCBIfam" id="TIGR00229">
    <property type="entry name" value="sensory_box"/>
    <property type="match status" value="1"/>
</dbReference>
<keyword evidence="7" id="KW-0067">ATP-binding</keyword>
<comment type="catalytic activity">
    <reaction evidence="1">
        <text>ATP + protein L-histidine = ADP + protein N-phospho-L-histidine.</text>
        <dbReference type="EC" id="2.7.13.3"/>
    </reaction>
</comment>
<evidence type="ECO:0000256" key="5">
    <source>
        <dbReference type="ARBA" id="ARBA00022741"/>
    </source>
</evidence>
<evidence type="ECO:0000259" key="11">
    <source>
        <dbReference type="PROSITE" id="PS50112"/>
    </source>
</evidence>
<dbReference type="PROSITE" id="PS50113">
    <property type="entry name" value="PAC"/>
    <property type="match status" value="1"/>
</dbReference>
<feature type="domain" description="Histidine kinase" evidence="10">
    <location>
        <begin position="319"/>
        <end position="525"/>
    </location>
</feature>
<keyword evidence="3" id="KW-0597">Phosphoprotein</keyword>
<keyword evidence="8" id="KW-0902">Two-component regulatory system</keyword>
<dbReference type="SMART" id="SM00388">
    <property type="entry name" value="HisKA"/>
    <property type="match status" value="1"/>
</dbReference>
<dbReference type="SMART" id="SM00091">
    <property type="entry name" value="PAS"/>
    <property type="match status" value="1"/>
</dbReference>
<dbReference type="Pfam" id="PF00512">
    <property type="entry name" value="HisKA"/>
    <property type="match status" value="1"/>
</dbReference>
<dbReference type="Gene3D" id="1.10.287.130">
    <property type="match status" value="1"/>
</dbReference>
<keyword evidence="9" id="KW-0812">Transmembrane</keyword>
<dbReference type="Proteomes" id="UP001230005">
    <property type="component" value="Unassembled WGS sequence"/>
</dbReference>
<evidence type="ECO:0000313" key="14">
    <source>
        <dbReference type="Proteomes" id="UP001230005"/>
    </source>
</evidence>
<accession>A0ABT9ZV14</accession>
<keyword evidence="9" id="KW-0472">Membrane</keyword>
<evidence type="ECO:0000256" key="9">
    <source>
        <dbReference type="SAM" id="Phobius"/>
    </source>
</evidence>
<keyword evidence="9" id="KW-1133">Transmembrane helix</keyword>
<dbReference type="Pfam" id="PF02518">
    <property type="entry name" value="HATPase_c"/>
    <property type="match status" value="1"/>
</dbReference>
<feature type="transmembrane region" description="Helical" evidence="9">
    <location>
        <begin position="86"/>
        <end position="103"/>
    </location>
</feature>
<dbReference type="EC" id="2.7.13.3" evidence="2"/>
<keyword evidence="4" id="KW-0808">Transferase</keyword>
<dbReference type="PANTHER" id="PTHR43065">
    <property type="entry name" value="SENSOR HISTIDINE KINASE"/>
    <property type="match status" value="1"/>
</dbReference>
<evidence type="ECO:0000259" key="12">
    <source>
        <dbReference type="PROSITE" id="PS50113"/>
    </source>
</evidence>
<dbReference type="InterPro" id="IPR036890">
    <property type="entry name" value="HATPase_C_sf"/>
</dbReference>
<dbReference type="InterPro" id="IPR013656">
    <property type="entry name" value="PAS_4"/>
</dbReference>
<name>A0ABT9ZV14_9BACI</name>
<dbReference type="InterPro" id="IPR003594">
    <property type="entry name" value="HATPase_dom"/>
</dbReference>
<evidence type="ECO:0000256" key="1">
    <source>
        <dbReference type="ARBA" id="ARBA00000085"/>
    </source>
</evidence>
<protein>
    <recommendedName>
        <fullName evidence="2">histidine kinase</fullName>
        <ecNumber evidence="2">2.7.13.3</ecNumber>
    </recommendedName>
</protein>
<dbReference type="RefSeq" id="WP_307325963.1">
    <property type="nucleotide sequence ID" value="NZ_JAUSUG010000009.1"/>
</dbReference>
<feature type="transmembrane region" description="Helical" evidence="9">
    <location>
        <begin position="140"/>
        <end position="158"/>
    </location>
</feature>
<keyword evidence="5" id="KW-0547">Nucleotide-binding</keyword>
<evidence type="ECO:0000313" key="13">
    <source>
        <dbReference type="EMBL" id="MDQ0255091.1"/>
    </source>
</evidence>
<dbReference type="PANTHER" id="PTHR43065:SF10">
    <property type="entry name" value="PEROXIDE STRESS-ACTIVATED HISTIDINE KINASE MAK3"/>
    <property type="match status" value="1"/>
</dbReference>
<keyword evidence="14" id="KW-1185">Reference proteome</keyword>
<evidence type="ECO:0000256" key="8">
    <source>
        <dbReference type="ARBA" id="ARBA00023012"/>
    </source>
</evidence>
<evidence type="ECO:0000256" key="2">
    <source>
        <dbReference type="ARBA" id="ARBA00012438"/>
    </source>
</evidence>
<organism evidence="13 14">
    <name type="scientific">Evansella vedderi</name>
    <dbReference type="NCBI Taxonomy" id="38282"/>
    <lineage>
        <taxon>Bacteria</taxon>
        <taxon>Bacillati</taxon>
        <taxon>Bacillota</taxon>
        <taxon>Bacilli</taxon>
        <taxon>Bacillales</taxon>
        <taxon>Bacillaceae</taxon>
        <taxon>Evansella</taxon>
    </lineage>
</organism>
<dbReference type="Gene3D" id="3.30.450.20">
    <property type="entry name" value="PAS domain"/>
    <property type="match status" value="1"/>
</dbReference>
<dbReference type="CDD" id="cd00082">
    <property type="entry name" value="HisKA"/>
    <property type="match status" value="1"/>
</dbReference>
<dbReference type="SMART" id="SM00086">
    <property type="entry name" value="PAC"/>
    <property type="match status" value="1"/>
</dbReference>
<evidence type="ECO:0000259" key="10">
    <source>
        <dbReference type="PROSITE" id="PS50109"/>
    </source>
</evidence>
<evidence type="ECO:0000256" key="7">
    <source>
        <dbReference type="ARBA" id="ARBA00022840"/>
    </source>
</evidence>
<dbReference type="Pfam" id="PF08448">
    <property type="entry name" value="PAS_4"/>
    <property type="match status" value="1"/>
</dbReference>
<feature type="domain" description="PAS" evidence="11">
    <location>
        <begin position="182"/>
        <end position="251"/>
    </location>
</feature>
<feature type="transmembrane region" description="Helical" evidence="9">
    <location>
        <begin position="12"/>
        <end position="33"/>
    </location>
</feature>
<dbReference type="SMART" id="SM00387">
    <property type="entry name" value="HATPase_c"/>
    <property type="match status" value="1"/>
</dbReference>
<evidence type="ECO:0000256" key="6">
    <source>
        <dbReference type="ARBA" id="ARBA00022777"/>
    </source>
</evidence>
<feature type="transmembrane region" description="Helical" evidence="9">
    <location>
        <begin position="108"/>
        <end position="128"/>
    </location>
</feature>
<dbReference type="PRINTS" id="PR00344">
    <property type="entry name" value="BCTRLSENSOR"/>
</dbReference>
<sequence length="525" mass="59789">MSNRDFLIHRRNVLLIRLLFVFYLLMTIVYFGLDPAFSTIWPPVGLVVSLSLVSILYFSKKPSITMYAIIVGYFVYLFYINFQYPYLVNYIFIFFGIILSSLYQSYRAIVLSGSLSLILLLYFFTYHFDTIFFQVDSFDIAYFILFAVLMVIFFIYQIRFMNSLWRQVEEKQKSTDHKLHSTQEHLHSFFNQTAEAIIVGDLNGKVLDINPAFENLYGWKKAEVVGQPIPIIPKEFVSEANQRWKQVLSGEVIQSLETKHVCKNGSIKNVEVSISPIKDMEGKIVALTGILRDVTEKKITEEKLVNTEKLSTLGQIAAGLAHEIRNPLAVISGYIQIIGKDNERNSRYSKVMLSELNRIDLIISELLFLGKPQAVHFQRIDIRNIIKEVTILFESQLQQQGVQCVTEFQGEIPDCYLDPNQLKQVFVNTIKNAIEAMPSNGGTISIQVSPITHDELIISIKDTGVGIPEKVLEKIGNPFFTTKEEGTGLGLLVTKQIIESHNGQLNIKSEENKGTTIEILLPTID</sequence>
<dbReference type="InterPro" id="IPR003661">
    <property type="entry name" value="HisK_dim/P_dom"/>
</dbReference>
<evidence type="ECO:0000256" key="4">
    <source>
        <dbReference type="ARBA" id="ARBA00022679"/>
    </source>
</evidence>
<dbReference type="CDD" id="cd00130">
    <property type="entry name" value="PAS"/>
    <property type="match status" value="1"/>
</dbReference>
<dbReference type="InterPro" id="IPR005467">
    <property type="entry name" value="His_kinase_dom"/>
</dbReference>
<proteinExistence type="predicted"/>
<dbReference type="PROSITE" id="PS50109">
    <property type="entry name" value="HIS_KIN"/>
    <property type="match status" value="1"/>
</dbReference>
<dbReference type="SUPFAM" id="SSF55874">
    <property type="entry name" value="ATPase domain of HSP90 chaperone/DNA topoisomerase II/histidine kinase"/>
    <property type="match status" value="1"/>
</dbReference>
<dbReference type="InterPro" id="IPR036097">
    <property type="entry name" value="HisK_dim/P_sf"/>
</dbReference>
<feature type="transmembrane region" description="Helical" evidence="9">
    <location>
        <begin position="39"/>
        <end position="57"/>
    </location>
</feature>
<gene>
    <name evidence="13" type="ORF">J2S74_002473</name>
</gene>